<dbReference type="EMBL" id="AOMT01000026">
    <property type="protein sequence ID" value="KDN24750.1"/>
    <property type="molecule type" value="Genomic_DNA"/>
</dbReference>
<gene>
    <name evidence="2" type="ORF">MBO_07283</name>
</gene>
<dbReference type="OrthoDB" id="6710940at2"/>
<dbReference type="RefSeq" id="WP_036366204.1">
    <property type="nucleotide sequence ID" value="NZ_AOMT01000026.1"/>
</dbReference>
<proteinExistence type="predicted"/>
<keyword evidence="3" id="KW-1185">Reference proteome</keyword>
<feature type="transmembrane region" description="Helical" evidence="1">
    <location>
        <begin position="12"/>
        <end position="39"/>
    </location>
</feature>
<evidence type="ECO:0000256" key="1">
    <source>
        <dbReference type="SAM" id="Phobius"/>
    </source>
</evidence>
<sequence length="141" mass="14850">MKSPYLTKSPTFWLGMLATVIIVIGVRELALVVCTAFGMPTATNIVGLVSLFVVLMGVRLIKGGLPNWLSSSSSVLLVDSGFAFLPVSAGAGILLFGLGSDLLAVSAVIVLSTVIPLWAFAKLSQKWLKNNDQDNAAKDRG</sequence>
<evidence type="ECO:0000313" key="2">
    <source>
        <dbReference type="EMBL" id="KDN24750.1"/>
    </source>
</evidence>
<protein>
    <recommendedName>
        <fullName evidence="4">LrgA family protein</fullName>
    </recommendedName>
</protein>
<evidence type="ECO:0008006" key="4">
    <source>
        <dbReference type="Google" id="ProtNLM"/>
    </source>
</evidence>
<keyword evidence="1" id="KW-1133">Transmembrane helix</keyword>
<name>A0A066UCE4_9GAMM</name>
<dbReference type="eggNOG" id="COG1380">
    <property type="taxonomic scope" value="Bacteria"/>
</dbReference>
<feature type="transmembrane region" description="Helical" evidence="1">
    <location>
        <begin position="102"/>
        <end position="121"/>
    </location>
</feature>
<keyword evidence="1" id="KW-0812">Transmembrane</keyword>
<reference evidence="2 3" key="1">
    <citation type="journal article" date="2014" name="Genome Announc.">
        <title>Draft Genome Sequence of Moraxella bovoculi Strain 237T (ATCC BAA-1259T) Isolated from a Calf with Infectious Bovine Keratoconjunctivitis.</title>
        <authorList>
            <person name="Calcutt M.J."/>
            <person name="Foecking M.F."/>
            <person name="Martin N.T."/>
            <person name="Mhlanga-Mutangadura T."/>
            <person name="Reilly T.J."/>
        </authorList>
    </citation>
    <scope>NUCLEOTIDE SEQUENCE [LARGE SCALE GENOMIC DNA]</scope>
    <source>
        <strain evidence="2 3">237</strain>
    </source>
</reference>
<feature type="transmembrane region" description="Helical" evidence="1">
    <location>
        <begin position="74"/>
        <end position="96"/>
    </location>
</feature>
<comment type="caution">
    <text evidence="2">The sequence shown here is derived from an EMBL/GenBank/DDBJ whole genome shotgun (WGS) entry which is preliminary data.</text>
</comment>
<feature type="transmembrane region" description="Helical" evidence="1">
    <location>
        <begin position="45"/>
        <end position="62"/>
    </location>
</feature>
<organism evidence="2 3">
    <name type="scientific">Moraxella bovoculi 237</name>
    <dbReference type="NCBI Taxonomy" id="743974"/>
    <lineage>
        <taxon>Bacteria</taxon>
        <taxon>Pseudomonadati</taxon>
        <taxon>Pseudomonadota</taxon>
        <taxon>Gammaproteobacteria</taxon>
        <taxon>Moraxellales</taxon>
        <taxon>Moraxellaceae</taxon>
        <taxon>Moraxella</taxon>
    </lineage>
</organism>
<evidence type="ECO:0000313" key="3">
    <source>
        <dbReference type="Proteomes" id="UP000035860"/>
    </source>
</evidence>
<dbReference type="AlphaFoldDB" id="A0A066UCE4"/>
<accession>A0A066UCE4</accession>
<dbReference type="Proteomes" id="UP000035860">
    <property type="component" value="Unassembled WGS sequence"/>
</dbReference>
<keyword evidence="1" id="KW-0472">Membrane</keyword>